<dbReference type="GO" id="GO:0010181">
    <property type="term" value="F:FMN binding"/>
    <property type="evidence" value="ECO:0007669"/>
    <property type="project" value="TreeGrafter"/>
</dbReference>
<reference evidence="2 3" key="1">
    <citation type="submission" date="2019-09" db="EMBL/GenBank/DDBJ databases">
        <title>Genomes of Cryomorphaceae.</title>
        <authorList>
            <person name="Bowman J.P."/>
        </authorList>
    </citation>
    <scope>NUCLEOTIDE SEQUENCE [LARGE SCALE GENOMIC DNA]</scope>
    <source>
        <strain evidence="2 3">KCTC 52047</strain>
    </source>
</reference>
<organism evidence="2 3">
    <name type="scientific">Salibacter halophilus</name>
    <dbReference type="NCBI Taxonomy" id="1803916"/>
    <lineage>
        <taxon>Bacteria</taxon>
        <taxon>Pseudomonadati</taxon>
        <taxon>Bacteroidota</taxon>
        <taxon>Flavobacteriia</taxon>
        <taxon>Flavobacteriales</taxon>
        <taxon>Salibacteraceae</taxon>
        <taxon>Salibacter</taxon>
    </lineage>
</organism>
<evidence type="ECO:0000259" key="1">
    <source>
        <dbReference type="Pfam" id="PF03358"/>
    </source>
</evidence>
<name>A0A6N6M643_9FLAO</name>
<evidence type="ECO:0000313" key="3">
    <source>
        <dbReference type="Proteomes" id="UP000435357"/>
    </source>
</evidence>
<comment type="caution">
    <text evidence="2">The sequence shown here is derived from an EMBL/GenBank/DDBJ whole genome shotgun (WGS) entry which is preliminary data.</text>
</comment>
<evidence type="ECO:0000313" key="2">
    <source>
        <dbReference type="EMBL" id="KAB1065181.1"/>
    </source>
</evidence>
<proteinExistence type="predicted"/>
<dbReference type="SUPFAM" id="SSF52218">
    <property type="entry name" value="Flavoproteins"/>
    <property type="match status" value="1"/>
</dbReference>
<dbReference type="InterPro" id="IPR050712">
    <property type="entry name" value="NAD(P)H-dep_reductase"/>
</dbReference>
<sequence length="173" mass="19241">MITIICGTNRPQNNTSIIVKAYADMLKSKGNAIQILSMEDLPTDFIFKNEVLGGASDKMKNIAEQYIEKPEKLVIISPEYNGGFPGVLKSFIDSVVPQLFENKKIALVGVASGRAGNLRGMDQLTNIFHYLKAHVLPLKVPVSSINKLIEERELTDESTKEVLTKQIDQFLTF</sequence>
<dbReference type="PANTHER" id="PTHR30543">
    <property type="entry name" value="CHROMATE REDUCTASE"/>
    <property type="match status" value="1"/>
</dbReference>
<accession>A0A6N6M643</accession>
<dbReference type="Pfam" id="PF03358">
    <property type="entry name" value="FMN_red"/>
    <property type="match status" value="1"/>
</dbReference>
<dbReference type="PANTHER" id="PTHR30543:SF21">
    <property type="entry name" value="NAD(P)H-DEPENDENT FMN REDUCTASE LOT6"/>
    <property type="match status" value="1"/>
</dbReference>
<dbReference type="Proteomes" id="UP000435357">
    <property type="component" value="Unassembled WGS sequence"/>
</dbReference>
<dbReference type="AlphaFoldDB" id="A0A6N6M643"/>
<dbReference type="Gene3D" id="3.40.50.360">
    <property type="match status" value="1"/>
</dbReference>
<dbReference type="EMBL" id="WACR01000003">
    <property type="protein sequence ID" value="KAB1065181.1"/>
    <property type="molecule type" value="Genomic_DNA"/>
</dbReference>
<dbReference type="GO" id="GO:0016491">
    <property type="term" value="F:oxidoreductase activity"/>
    <property type="evidence" value="ECO:0007669"/>
    <property type="project" value="InterPro"/>
</dbReference>
<dbReference type="OrthoDB" id="9812295at2"/>
<feature type="domain" description="NADPH-dependent FMN reductase-like" evidence="1">
    <location>
        <begin position="2"/>
        <end position="143"/>
    </location>
</feature>
<dbReference type="InterPro" id="IPR005025">
    <property type="entry name" value="FMN_Rdtase-like_dom"/>
</dbReference>
<protein>
    <submittedName>
        <fullName evidence="2">NAD(P)H-dependent oxidoreductase</fullName>
    </submittedName>
</protein>
<keyword evidence="3" id="KW-1185">Reference proteome</keyword>
<dbReference type="InterPro" id="IPR029039">
    <property type="entry name" value="Flavoprotein-like_sf"/>
</dbReference>
<gene>
    <name evidence="2" type="ORF">F3059_04300</name>
</gene>
<dbReference type="RefSeq" id="WP_151166840.1">
    <property type="nucleotide sequence ID" value="NZ_WACR01000003.1"/>
</dbReference>
<dbReference type="GO" id="GO:0005829">
    <property type="term" value="C:cytosol"/>
    <property type="evidence" value="ECO:0007669"/>
    <property type="project" value="TreeGrafter"/>
</dbReference>